<dbReference type="PROSITE" id="PS50097">
    <property type="entry name" value="BTB"/>
    <property type="match status" value="1"/>
</dbReference>
<evidence type="ECO:0000259" key="1">
    <source>
        <dbReference type="PROSITE" id="PS50097"/>
    </source>
</evidence>
<organism evidence="2 3">
    <name type="scientific">Oculimacula yallundae</name>
    <dbReference type="NCBI Taxonomy" id="86028"/>
    <lineage>
        <taxon>Eukaryota</taxon>
        <taxon>Fungi</taxon>
        <taxon>Dikarya</taxon>
        <taxon>Ascomycota</taxon>
        <taxon>Pezizomycotina</taxon>
        <taxon>Leotiomycetes</taxon>
        <taxon>Helotiales</taxon>
        <taxon>Ploettnerulaceae</taxon>
        <taxon>Oculimacula</taxon>
    </lineage>
</organism>
<dbReference type="EMBL" id="JAZHXI010000015">
    <property type="protein sequence ID" value="KAL2063384.1"/>
    <property type="molecule type" value="Genomic_DNA"/>
</dbReference>
<accession>A0ABR4C0E3</accession>
<gene>
    <name evidence="2" type="ORF">VTL71DRAFT_5189</name>
</gene>
<dbReference type="Pfam" id="PF00651">
    <property type="entry name" value="BTB"/>
    <property type="match status" value="1"/>
</dbReference>
<comment type="caution">
    <text evidence="2">The sequence shown here is derived from an EMBL/GenBank/DDBJ whole genome shotgun (WGS) entry which is preliminary data.</text>
</comment>
<dbReference type="InterPro" id="IPR000210">
    <property type="entry name" value="BTB/POZ_dom"/>
</dbReference>
<dbReference type="PANTHER" id="PTHR47843">
    <property type="entry name" value="BTB DOMAIN-CONTAINING PROTEIN-RELATED"/>
    <property type="match status" value="1"/>
</dbReference>
<proteinExistence type="predicted"/>
<dbReference type="CDD" id="cd18186">
    <property type="entry name" value="BTB_POZ_ZBTB_KLHL-like"/>
    <property type="match status" value="1"/>
</dbReference>
<keyword evidence="3" id="KW-1185">Reference proteome</keyword>
<evidence type="ECO:0000313" key="3">
    <source>
        <dbReference type="Proteomes" id="UP001595075"/>
    </source>
</evidence>
<name>A0ABR4C0E3_9HELO</name>
<dbReference type="SUPFAM" id="SSF54695">
    <property type="entry name" value="POZ domain"/>
    <property type="match status" value="1"/>
</dbReference>
<evidence type="ECO:0000313" key="2">
    <source>
        <dbReference type="EMBL" id="KAL2063384.1"/>
    </source>
</evidence>
<dbReference type="Gene3D" id="3.30.710.10">
    <property type="entry name" value="Potassium Channel Kv1.1, Chain A"/>
    <property type="match status" value="1"/>
</dbReference>
<dbReference type="Proteomes" id="UP001595075">
    <property type="component" value="Unassembled WGS sequence"/>
</dbReference>
<feature type="domain" description="BTB" evidence="1">
    <location>
        <begin position="23"/>
        <end position="92"/>
    </location>
</feature>
<sequence>MSTAISLSKSAKQTKLPRFSVSSSLKVLAGPYAETFYINKELICAASKFFETMCEDSPQDGHRRTITLIDIDAEAFAIFSIWLTTGNLSISSVPLSIEAELESAEKHFALWQQLGCCYNLGDRLLRPRFKNAIMDALVNLSKILVMDYNTFPIQTAEELEIVYKTTKPGSELRMLIVDLTIGCLGLKSLEGLDRGQPHLDAFCMEVLGRTYDLLSDHQGGGWREGCYLEYPWECLGTRYHGLEEEA</sequence>
<dbReference type="PANTHER" id="PTHR47843:SF2">
    <property type="entry name" value="BTB DOMAIN-CONTAINING PROTEIN"/>
    <property type="match status" value="1"/>
</dbReference>
<protein>
    <recommendedName>
        <fullName evidence="1">BTB domain-containing protein</fullName>
    </recommendedName>
</protein>
<reference evidence="2 3" key="1">
    <citation type="journal article" date="2024" name="Commun. Biol.">
        <title>Comparative genomic analysis of thermophilic fungi reveals convergent evolutionary adaptations and gene losses.</title>
        <authorList>
            <person name="Steindorff A.S."/>
            <person name="Aguilar-Pontes M.V."/>
            <person name="Robinson A.J."/>
            <person name="Andreopoulos B."/>
            <person name="LaButti K."/>
            <person name="Kuo A."/>
            <person name="Mondo S."/>
            <person name="Riley R."/>
            <person name="Otillar R."/>
            <person name="Haridas S."/>
            <person name="Lipzen A."/>
            <person name="Grimwood J."/>
            <person name="Schmutz J."/>
            <person name="Clum A."/>
            <person name="Reid I.D."/>
            <person name="Moisan M.C."/>
            <person name="Butler G."/>
            <person name="Nguyen T.T.M."/>
            <person name="Dewar K."/>
            <person name="Conant G."/>
            <person name="Drula E."/>
            <person name="Henrissat B."/>
            <person name="Hansel C."/>
            <person name="Singer S."/>
            <person name="Hutchinson M.I."/>
            <person name="de Vries R.P."/>
            <person name="Natvig D.O."/>
            <person name="Powell A.J."/>
            <person name="Tsang A."/>
            <person name="Grigoriev I.V."/>
        </authorList>
    </citation>
    <scope>NUCLEOTIDE SEQUENCE [LARGE SCALE GENOMIC DNA]</scope>
    <source>
        <strain evidence="2 3">CBS 494.80</strain>
    </source>
</reference>
<dbReference type="InterPro" id="IPR011333">
    <property type="entry name" value="SKP1/BTB/POZ_sf"/>
</dbReference>